<dbReference type="Proteomes" id="UP000242637">
    <property type="component" value="Chromosome 1"/>
</dbReference>
<evidence type="ECO:0000313" key="1">
    <source>
        <dbReference type="EMBL" id="SNV23740.1"/>
    </source>
</evidence>
<dbReference type="KEGG" id="dco:SAMEA4475696_1885"/>
<proteinExistence type="predicted"/>
<sequence length="173" mass="18708">MSPERFLPRPRPHHNYTSRPAQTLWESLHQRSGLSVLTAGRLGYTGRARTTARAIHRSASALSHPSVLRSPALIAAFWWEEVKNFGDLITPLLLRDLGIIPILTPAARAALIGVGSLIQHIDDNYSGTIWGAGLIANTPAVSLQPPLWLCVANLPASSAAPHMSKPSEILASF</sequence>
<organism evidence="1 2">
    <name type="scientific">Dermatophilus congolensis</name>
    <dbReference type="NCBI Taxonomy" id="1863"/>
    <lineage>
        <taxon>Bacteria</taxon>
        <taxon>Bacillati</taxon>
        <taxon>Actinomycetota</taxon>
        <taxon>Actinomycetes</taxon>
        <taxon>Micrococcales</taxon>
        <taxon>Dermatophilaceae</taxon>
        <taxon>Dermatophilus</taxon>
    </lineage>
</organism>
<gene>
    <name evidence="1" type="ORF">SAMEA4475696_01885</name>
</gene>
<accession>A0A239VPQ9</accession>
<evidence type="ECO:0000313" key="2">
    <source>
        <dbReference type="Proteomes" id="UP000242637"/>
    </source>
</evidence>
<name>A0A239VPQ9_9MICO</name>
<protein>
    <submittedName>
        <fullName evidence="1">Uncharacterized protein</fullName>
    </submittedName>
</protein>
<dbReference type="AlphaFoldDB" id="A0A239VPQ9"/>
<dbReference type="EMBL" id="LT906453">
    <property type="protein sequence ID" value="SNV23740.1"/>
    <property type="molecule type" value="Genomic_DNA"/>
</dbReference>
<reference evidence="1 2" key="1">
    <citation type="submission" date="2017-06" db="EMBL/GenBank/DDBJ databases">
        <authorList>
            <consortium name="Pathogen Informatics"/>
        </authorList>
    </citation>
    <scope>NUCLEOTIDE SEQUENCE [LARGE SCALE GENOMIC DNA]</scope>
    <source>
        <strain evidence="1 2">NCTC13039</strain>
    </source>
</reference>
<keyword evidence="2" id="KW-1185">Reference proteome</keyword>